<evidence type="ECO:0000313" key="14">
    <source>
        <dbReference type="Proteomes" id="UP000015103"/>
    </source>
</evidence>
<keyword evidence="5 12" id="KW-0812">Transmembrane</keyword>
<sequence length="183" mass="21070">MQAEVQGFVHNPAEIPGSSHPIVYTEADHTLLITLTPKIHFIDKRLDRWNAHERGTQDIQVCGPGMVDCVQSKVGKEWDKSSCKCLPSCSELNYDTSSLRFKRNWRKHILYSTLTDKNHYTGIYMKYRARYFSGTRRDLMISLTDFIANVGGLLGLFLGFSCLSVFEVIYFLTFRHYSDGCRK</sequence>
<keyword evidence="3 12" id="KW-0813">Transport</keyword>
<evidence type="ECO:0000256" key="9">
    <source>
        <dbReference type="ARBA" id="ARBA00023136"/>
    </source>
</evidence>
<protein>
    <submittedName>
        <fullName evidence="13">Uncharacterized protein</fullName>
    </submittedName>
</protein>
<name>T1IB39_RHOPR</name>
<dbReference type="STRING" id="13249.T1IB39"/>
<evidence type="ECO:0000256" key="7">
    <source>
        <dbReference type="ARBA" id="ARBA00023053"/>
    </source>
</evidence>
<dbReference type="AlphaFoldDB" id="T1IB39"/>
<accession>T1IB39</accession>
<dbReference type="EnsemblMetazoa" id="RPRC013510-RA">
    <property type="protein sequence ID" value="RPRC013510-PA"/>
    <property type="gene ID" value="RPRC013510"/>
</dbReference>
<dbReference type="Proteomes" id="UP000015103">
    <property type="component" value="Unassembled WGS sequence"/>
</dbReference>
<keyword evidence="11 12" id="KW-0407">Ion channel</keyword>
<dbReference type="InParanoid" id="T1IB39"/>
<keyword evidence="14" id="KW-1185">Reference proteome</keyword>
<evidence type="ECO:0000256" key="3">
    <source>
        <dbReference type="ARBA" id="ARBA00022448"/>
    </source>
</evidence>
<evidence type="ECO:0000256" key="1">
    <source>
        <dbReference type="ARBA" id="ARBA00004141"/>
    </source>
</evidence>
<keyword evidence="6" id="KW-1133">Transmembrane helix</keyword>
<dbReference type="InterPro" id="IPR001873">
    <property type="entry name" value="ENaC"/>
</dbReference>
<keyword evidence="10 12" id="KW-0739">Sodium transport</keyword>
<dbReference type="EMBL" id="ACPB03007246">
    <property type="status" value="NOT_ANNOTATED_CDS"/>
    <property type="molecule type" value="Genomic_DNA"/>
</dbReference>
<comment type="similarity">
    <text evidence="2 12">Belongs to the amiloride-sensitive sodium channel (TC 1.A.6) family.</text>
</comment>
<comment type="subcellular location">
    <subcellularLocation>
        <location evidence="1">Membrane</location>
        <topology evidence="1">Multi-pass membrane protein</topology>
    </subcellularLocation>
</comment>
<evidence type="ECO:0000256" key="2">
    <source>
        <dbReference type="ARBA" id="ARBA00007193"/>
    </source>
</evidence>
<evidence type="ECO:0000256" key="11">
    <source>
        <dbReference type="ARBA" id="ARBA00023303"/>
    </source>
</evidence>
<evidence type="ECO:0000256" key="10">
    <source>
        <dbReference type="ARBA" id="ARBA00023201"/>
    </source>
</evidence>
<dbReference type="PANTHER" id="PTHR11690:SF243">
    <property type="entry name" value="PICKPOCKET 12-RELATED"/>
    <property type="match status" value="1"/>
</dbReference>
<keyword evidence="4 12" id="KW-0894">Sodium channel</keyword>
<dbReference type="GO" id="GO:0005886">
    <property type="term" value="C:plasma membrane"/>
    <property type="evidence" value="ECO:0007669"/>
    <property type="project" value="TreeGrafter"/>
</dbReference>
<evidence type="ECO:0000256" key="8">
    <source>
        <dbReference type="ARBA" id="ARBA00023065"/>
    </source>
</evidence>
<evidence type="ECO:0000256" key="6">
    <source>
        <dbReference type="ARBA" id="ARBA00022989"/>
    </source>
</evidence>
<dbReference type="Pfam" id="PF00858">
    <property type="entry name" value="ASC"/>
    <property type="match status" value="1"/>
</dbReference>
<organism evidence="13 14">
    <name type="scientific">Rhodnius prolixus</name>
    <name type="common">Triatomid bug</name>
    <dbReference type="NCBI Taxonomy" id="13249"/>
    <lineage>
        <taxon>Eukaryota</taxon>
        <taxon>Metazoa</taxon>
        <taxon>Ecdysozoa</taxon>
        <taxon>Arthropoda</taxon>
        <taxon>Hexapoda</taxon>
        <taxon>Insecta</taxon>
        <taxon>Pterygota</taxon>
        <taxon>Neoptera</taxon>
        <taxon>Paraneoptera</taxon>
        <taxon>Hemiptera</taxon>
        <taxon>Heteroptera</taxon>
        <taxon>Panheteroptera</taxon>
        <taxon>Cimicomorpha</taxon>
        <taxon>Reduviidae</taxon>
        <taxon>Triatominae</taxon>
        <taxon>Rhodnius</taxon>
    </lineage>
</organism>
<reference evidence="13" key="1">
    <citation type="submission" date="2015-05" db="UniProtKB">
        <authorList>
            <consortium name="EnsemblMetazoa"/>
        </authorList>
    </citation>
    <scope>IDENTIFICATION</scope>
</reference>
<keyword evidence="8 12" id="KW-0406">Ion transport</keyword>
<dbReference type="eggNOG" id="KOG4294">
    <property type="taxonomic scope" value="Eukaryota"/>
</dbReference>
<dbReference type="Gene3D" id="1.10.287.770">
    <property type="entry name" value="YojJ-like"/>
    <property type="match status" value="1"/>
</dbReference>
<evidence type="ECO:0000313" key="13">
    <source>
        <dbReference type="EnsemblMetazoa" id="RPRC013510-PA"/>
    </source>
</evidence>
<evidence type="ECO:0000256" key="5">
    <source>
        <dbReference type="ARBA" id="ARBA00022692"/>
    </source>
</evidence>
<dbReference type="HOGENOM" id="CLU_1264373_0_0_1"/>
<dbReference type="PANTHER" id="PTHR11690">
    <property type="entry name" value="AMILORIDE-SENSITIVE SODIUM CHANNEL-RELATED"/>
    <property type="match status" value="1"/>
</dbReference>
<dbReference type="VEuPathDB" id="VectorBase:RPRC013510"/>
<keyword evidence="7" id="KW-0915">Sodium</keyword>
<evidence type="ECO:0000256" key="4">
    <source>
        <dbReference type="ARBA" id="ARBA00022461"/>
    </source>
</evidence>
<proteinExistence type="inferred from homology"/>
<keyword evidence="9" id="KW-0472">Membrane</keyword>
<evidence type="ECO:0000256" key="12">
    <source>
        <dbReference type="RuleBase" id="RU000679"/>
    </source>
</evidence>
<dbReference type="GO" id="GO:0015280">
    <property type="term" value="F:ligand-gated sodium channel activity"/>
    <property type="evidence" value="ECO:0007669"/>
    <property type="project" value="TreeGrafter"/>
</dbReference>